<sequence>MMKMTNKNVVIMVLALTIAMSVLLKDNEVRAEETTVISPEVLDPCLGPDAEKIPGCDKHKDGDKPEDHDDDHRDDTHHDDNHDDNSDPIHNVDKVGRAANPYTRGCLPSMRCRT</sequence>
<evidence type="ECO:0000313" key="3">
    <source>
        <dbReference type="EMBL" id="CAL1390611.1"/>
    </source>
</evidence>
<accession>A0AAV2EXE1</accession>
<feature type="chain" id="PRO_5043527964" evidence="2">
    <location>
        <begin position="32"/>
        <end position="114"/>
    </location>
</feature>
<feature type="signal peptide" evidence="2">
    <location>
        <begin position="1"/>
        <end position="31"/>
    </location>
</feature>
<dbReference type="AlphaFoldDB" id="A0AAV2EXE1"/>
<dbReference type="EMBL" id="OZ034818">
    <property type="protein sequence ID" value="CAL1390611.1"/>
    <property type="molecule type" value="Genomic_DNA"/>
</dbReference>
<feature type="region of interest" description="Disordered" evidence="1">
    <location>
        <begin position="40"/>
        <end position="114"/>
    </location>
</feature>
<protein>
    <submittedName>
        <fullName evidence="3">Uncharacterized protein</fullName>
    </submittedName>
</protein>
<feature type="compositionally biased region" description="Basic and acidic residues" evidence="1">
    <location>
        <begin position="49"/>
        <end position="96"/>
    </location>
</feature>
<name>A0AAV2EXE1_9ROSI</name>
<evidence type="ECO:0000256" key="2">
    <source>
        <dbReference type="SAM" id="SignalP"/>
    </source>
</evidence>
<proteinExistence type="predicted"/>
<gene>
    <name evidence="3" type="ORF">LTRI10_LOCUS31384</name>
</gene>
<keyword evidence="2" id="KW-0732">Signal</keyword>
<dbReference type="Proteomes" id="UP001497516">
    <property type="component" value="Chromosome 5"/>
</dbReference>
<evidence type="ECO:0000313" key="4">
    <source>
        <dbReference type="Proteomes" id="UP001497516"/>
    </source>
</evidence>
<reference evidence="3 4" key="1">
    <citation type="submission" date="2024-04" db="EMBL/GenBank/DDBJ databases">
        <authorList>
            <person name="Fracassetti M."/>
        </authorList>
    </citation>
    <scope>NUCLEOTIDE SEQUENCE [LARGE SCALE GENOMIC DNA]</scope>
</reference>
<organism evidence="3 4">
    <name type="scientific">Linum trigynum</name>
    <dbReference type="NCBI Taxonomy" id="586398"/>
    <lineage>
        <taxon>Eukaryota</taxon>
        <taxon>Viridiplantae</taxon>
        <taxon>Streptophyta</taxon>
        <taxon>Embryophyta</taxon>
        <taxon>Tracheophyta</taxon>
        <taxon>Spermatophyta</taxon>
        <taxon>Magnoliopsida</taxon>
        <taxon>eudicotyledons</taxon>
        <taxon>Gunneridae</taxon>
        <taxon>Pentapetalae</taxon>
        <taxon>rosids</taxon>
        <taxon>fabids</taxon>
        <taxon>Malpighiales</taxon>
        <taxon>Linaceae</taxon>
        <taxon>Linum</taxon>
    </lineage>
</organism>
<keyword evidence="4" id="KW-1185">Reference proteome</keyword>
<evidence type="ECO:0000256" key="1">
    <source>
        <dbReference type="SAM" id="MobiDB-lite"/>
    </source>
</evidence>